<feature type="compositionally biased region" description="Basic and acidic residues" evidence="1">
    <location>
        <begin position="57"/>
        <end position="68"/>
    </location>
</feature>
<dbReference type="Proteomes" id="UP000410492">
    <property type="component" value="Unassembled WGS sequence"/>
</dbReference>
<feature type="compositionally biased region" description="Basic residues" evidence="1">
    <location>
        <begin position="69"/>
        <end position="80"/>
    </location>
</feature>
<evidence type="ECO:0000313" key="2">
    <source>
        <dbReference type="EMBL" id="VEN43452.1"/>
    </source>
</evidence>
<dbReference type="AlphaFoldDB" id="A0A653C6B2"/>
<evidence type="ECO:0000256" key="1">
    <source>
        <dbReference type="SAM" id="MobiDB-lite"/>
    </source>
</evidence>
<gene>
    <name evidence="2" type="ORF">CALMAC_LOCUS6592</name>
</gene>
<dbReference type="OrthoDB" id="6730189at2759"/>
<feature type="compositionally biased region" description="Basic and acidic residues" evidence="1">
    <location>
        <begin position="127"/>
        <end position="136"/>
    </location>
</feature>
<organism evidence="2 3">
    <name type="scientific">Callosobruchus maculatus</name>
    <name type="common">Southern cowpea weevil</name>
    <name type="synonym">Pulse bruchid</name>
    <dbReference type="NCBI Taxonomy" id="64391"/>
    <lineage>
        <taxon>Eukaryota</taxon>
        <taxon>Metazoa</taxon>
        <taxon>Ecdysozoa</taxon>
        <taxon>Arthropoda</taxon>
        <taxon>Hexapoda</taxon>
        <taxon>Insecta</taxon>
        <taxon>Pterygota</taxon>
        <taxon>Neoptera</taxon>
        <taxon>Endopterygota</taxon>
        <taxon>Coleoptera</taxon>
        <taxon>Polyphaga</taxon>
        <taxon>Cucujiformia</taxon>
        <taxon>Chrysomeloidea</taxon>
        <taxon>Chrysomelidae</taxon>
        <taxon>Bruchinae</taxon>
        <taxon>Bruchini</taxon>
        <taxon>Callosobruchus</taxon>
    </lineage>
</organism>
<sequence length="171" mass="18813">MRRGSSESVLKVKRSKSFSEICDKDKGSANINVGKYTVVEIDADTVYKSDPNILEVGDQKAGEGEKQAGGKKKKDRERRKSITKMFATLFTRKSPTGASKKGGLFAKLSPKSKEVSKSLVNLSELRNSAEMEEKPISQKSLSETSIQRNLVTPPPIPPLPKNYHAVRMTGD</sequence>
<feature type="region of interest" description="Disordered" evidence="1">
    <location>
        <begin position="52"/>
        <end position="80"/>
    </location>
</feature>
<feature type="compositionally biased region" description="Polar residues" evidence="1">
    <location>
        <begin position="137"/>
        <end position="150"/>
    </location>
</feature>
<name>A0A653C6B2_CALMS</name>
<evidence type="ECO:0000313" key="3">
    <source>
        <dbReference type="Proteomes" id="UP000410492"/>
    </source>
</evidence>
<dbReference type="EMBL" id="CAACVG010007066">
    <property type="protein sequence ID" value="VEN43452.1"/>
    <property type="molecule type" value="Genomic_DNA"/>
</dbReference>
<protein>
    <submittedName>
        <fullName evidence="2">Uncharacterized protein</fullName>
    </submittedName>
</protein>
<proteinExistence type="predicted"/>
<keyword evidence="3" id="KW-1185">Reference proteome</keyword>
<feature type="region of interest" description="Disordered" evidence="1">
    <location>
        <begin position="126"/>
        <end position="171"/>
    </location>
</feature>
<accession>A0A653C6B2</accession>
<reference evidence="2 3" key="1">
    <citation type="submission" date="2019-01" db="EMBL/GenBank/DDBJ databases">
        <authorList>
            <person name="Sayadi A."/>
        </authorList>
    </citation>
    <scope>NUCLEOTIDE SEQUENCE [LARGE SCALE GENOMIC DNA]</scope>
</reference>